<organism evidence="5 6">
    <name type="scientific">Tetragonisca angustula</name>
    <dbReference type="NCBI Taxonomy" id="166442"/>
    <lineage>
        <taxon>Eukaryota</taxon>
        <taxon>Metazoa</taxon>
        <taxon>Ecdysozoa</taxon>
        <taxon>Arthropoda</taxon>
        <taxon>Hexapoda</taxon>
        <taxon>Insecta</taxon>
        <taxon>Pterygota</taxon>
        <taxon>Neoptera</taxon>
        <taxon>Endopterygota</taxon>
        <taxon>Hymenoptera</taxon>
        <taxon>Apocrita</taxon>
        <taxon>Aculeata</taxon>
        <taxon>Apoidea</taxon>
        <taxon>Anthophila</taxon>
        <taxon>Apidae</taxon>
        <taxon>Tetragonisca</taxon>
    </lineage>
</organism>
<keyword evidence="2" id="KW-0472">Membrane</keyword>
<dbReference type="PANTHER" id="PTHR24036:SF5">
    <property type="entry name" value="THROMBOMODULIN"/>
    <property type="match status" value="1"/>
</dbReference>
<dbReference type="PANTHER" id="PTHR24036">
    <property type="entry name" value="SKELETOR-RELATED"/>
    <property type="match status" value="1"/>
</dbReference>
<evidence type="ECO:0000256" key="2">
    <source>
        <dbReference type="SAM" id="Phobius"/>
    </source>
</evidence>
<gene>
    <name evidence="5" type="ORF">QLX08_011598</name>
</gene>
<keyword evidence="1" id="KW-0677">Repeat</keyword>
<name>A0AAW0Z7I8_9HYME</name>
<dbReference type="Pfam" id="PF25489">
    <property type="entry name" value="At5g54830"/>
    <property type="match status" value="1"/>
</dbReference>
<dbReference type="InterPro" id="IPR057443">
    <property type="entry name" value="At5g54830-like"/>
</dbReference>
<feature type="domain" description="DM13" evidence="4">
    <location>
        <begin position="1"/>
        <end position="55"/>
    </location>
</feature>
<reference evidence="5 6" key="1">
    <citation type="submission" date="2024-05" db="EMBL/GenBank/DDBJ databases">
        <title>The nuclear and mitochondrial genome assemblies of Tetragonisca angustula (Apidae: Meliponini), a tiny yet remarkable pollinator in the Neotropics.</title>
        <authorList>
            <person name="Ferrari R."/>
            <person name="Ricardo P.C."/>
            <person name="Dias F.C."/>
            <person name="Araujo N.S."/>
            <person name="Soares D.O."/>
            <person name="Zhou Q.-S."/>
            <person name="Zhu C.-D."/>
            <person name="Coutinho L."/>
            <person name="Airas M.C."/>
            <person name="Batista T.M."/>
        </authorList>
    </citation>
    <scope>NUCLEOTIDE SEQUENCE [LARGE SCALE GENOMIC DNA]</scope>
    <source>
        <strain evidence="5">ASF017062</strain>
        <tissue evidence="5">Abdomen</tissue>
    </source>
</reference>
<dbReference type="InterPro" id="IPR052126">
    <property type="entry name" value="Spindle_Org/Thrombomodulin"/>
</dbReference>
<dbReference type="Proteomes" id="UP001432146">
    <property type="component" value="Unassembled WGS sequence"/>
</dbReference>
<feature type="domain" description="DOMON" evidence="3">
    <location>
        <begin position="106"/>
        <end position="237"/>
    </location>
</feature>
<dbReference type="SMART" id="SM00686">
    <property type="entry name" value="DM13"/>
    <property type="match status" value="1"/>
</dbReference>
<dbReference type="InterPro" id="IPR005018">
    <property type="entry name" value="DOMON_domain"/>
</dbReference>
<proteinExistence type="predicted"/>
<evidence type="ECO:0008006" key="7">
    <source>
        <dbReference type="Google" id="ProtNLM"/>
    </source>
</evidence>
<keyword evidence="2" id="KW-0812">Transmembrane</keyword>
<evidence type="ECO:0000259" key="4">
    <source>
        <dbReference type="PROSITE" id="PS51549"/>
    </source>
</evidence>
<keyword evidence="2" id="KW-1133">Transmembrane helix</keyword>
<dbReference type="CDD" id="cd09631">
    <property type="entry name" value="DOMON_DOH"/>
    <property type="match status" value="1"/>
</dbReference>
<dbReference type="PROSITE" id="PS50836">
    <property type="entry name" value="DOMON"/>
    <property type="match status" value="1"/>
</dbReference>
<feature type="transmembrane region" description="Helical" evidence="2">
    <location>
        <begin position="473"/>
        <end position="493"/>
    </location>
</feature>
<accession>A0AAW0Z7I8</accession>
<evidence type="ECO:0000259" key="3">
    <source>
        <dbReference type="PROSITE" id="PS50836"/>
    </source>
</evidence>
<keyword evidence="6" id="KW-1185">Reference proteome</keyword>
<dbReference type="EMBL" id="JAWNGG020000449">
    <property type="protein sequence ID" value="KAK9293478.1"/>
    <property type="molecule type" value="Genomic_DNA"/>
</dbReference>
<comment type="caution">
    <text evidence="5">The sequence shown here is derived from an EMBL/GenBank/DDBJ whole genome shotgun (WGS) entry which is preliminary data.</text>
</comment>
<dbReference type="InterPro" id="IPR045266">
    <property type="entry name" value="DOH_DOMON"/>
</dbReference>
<dbReference type="PROSITE" id="PS51549">
    <property type="entry name" value="DM13"/>
    <property type="match status" value="1"/>
</dbReference>
<dbReference type="InterPro" id="IPR019545">
    <property type="entry name" value="DM13_domain"/>
</dbReference>
<protein>
    <recommendedName>
        <fullName evidence="7">DOMON domain-containing protein</fullName>
    </recommendedName>
</protein>
<sequence>MKERNCELYSLAPLRGYQGEDIEIVLPGNLTVHDIDWLSVWCVQYKHNFGHVMIPKDLDVPPALGQTKIAPPWWYDPTSSTPPPPDRDTPPLSKLELTNCKEMLEGRVQVQWEMIGEDIQIRVSGRIREDQYVAFGLSGREGKSEMIGGDVVVVAYNNRTGKFIAEDYYMSDYAQCDGRKGVCPDERVGGKNDAVLVHGERKNGVTTVTYMRPMRTNELGKDIVIPDTETSVIAAIGPLNLRGEANAHHSFDKTTEDIRIDFTSRNVHDCTNSLYNLPDTSDIKPWPPAVITNETTFTARIGPAGGKRGYTSITGQPAWGIAWYINDLLIPEITVKRGETYTFTVEGGDDQANPARYHPFYITDSPEGGFGQKSEENQMAQTVFAGVDRDADGYFYPTAAGRYCEWVHKTIDMSEDMETFENFFETLRLECDKGGPAKLIWTVAEDTPDLVYYQCYMHKNLGWKINVVNSAHMAMPLLSMVTTTFVISMLTFIR</sequence>
<evidence type="ECO:0000256" key="1">
    <source>
        <dbReference type="ARBA" id="ARBA00022737"/>
    </source>
</evidence>
<dbReference type="Pfam" id="PF10517">
    <property type="entry name" value="DM13"/>
    <property type="match status" value="1"/>
</dbReference>
<dbReference type="AlphaFoldDB" id="A0AAW0Z7I8"/>
<evidence type="ECO:0000313" key="6">
    <source>
        <dbReference type="Proteomes" id="UP001432146"/>
    </source>
</evidence>
<dbReference type="Pfam" id="PF03351">
    <property type="entry name" value="DOMON"/>
    <property type="match status" value="1"/>
</dbReference>
<evidence type="ECO:0000313" key="5">
    <source>
        <dbReference type="EMBL" id="KAK9293478.1"/>
    </source>
</evidence>
<dbReference type="SMART" id="SM00664">
    <property type="entry name" value="DoH"/>
    <property type="match status" value="1"/>
</dbReference>